<keyword evidence="2" id="KW-1185">Reference proteome</keyword>
<dbReference type="CDD" id="cd17036">
    <property type="entry name" value="T3SC_YbjN-like_1"/>
    <property type="match status" value="1"/>
</dbReference>
<dbReference type="AlphaFoldDB" id="A0A1J0AFP8"/>
<protein>
    <recommendedName>
        <fullName evidence="3">YbjN domain-containing protein</fullName>
    </recommendedName>
</protein>
<dbReference type="RefSeq" id="WP_071455139.1">
    <property type="nucleotide sequence ID" value="NZ_CP017675.1"/>
</dbReference>
<dbReference type="InterPro" id="IPR019660">
    <property type="entry name" value="Put_sensory_transdc_reg_YbjN"/>
</dbReference>
<dbReference type="EMBL" id="CP017675">
    <property type="protein sequence ID" value="APB34743.1"/>
    <property type="molecule type" value="Genomic_DNA"/>
</dbReference>
<organism evidence="1 2">
    <name type="scientific">Gloeomargarita lithophora Alchichica-D10</name>
    <dbReference type="NCBI Taxonomy" id="1188229"/>
    <lineage>
        <taxon>Bacteria</taxon>
        <taxon>Bacillati</taxon>
        <taxon>Cyanobacteriota</taxon>
        <taxon>Cyanophyceae</taxon>
        <taxon>Gloeomargaritales</taxon>
        <taxon>Gloeomargaritaceae</taxon>
        <taxon>Gloeomargarita</taxon>
    </lineage>
</organism>
<dbReference type="OrthoDB" id="424058at2"/>
<name>A0A1J0AFP8_9CYAN</name>
<dbReference type="SUPFAM" id="SSF69635">
    <property type="entry name" value="Type III secretory system chaperone-like"/>
    <property type="match status" value="1"/>
</dbReference>
<dbReference type="STRING" id="1188229.GlitD10_2409"/>
<proteinExistence type="predicted"/>
<accession>A0A1J0AFP8</accession>
<dbReference type="Pfam" id="PF10722">
    <property type="entry name" value="YbjN"/>
    <property type="match status" value="1"/>
</dbReference>
<dbReference type="Proteomes" id="UP000180235">
    <property type="component" value="Chromosome"/>
</dbReference>
<evidence type="ECO:0000313" key="1">
    <source>
        <dbReference type="EMBL" id="APB34743.1"/>
    </source>
</evidence>
<gene>
    <name evidence="1" type="ORF">GlitD10_2409</name>
</gene>
<dbReference type="Gene3D" id="3.30.1460.10">
    <property type="match status" value="1"/>
</dbReference>
<dbReference type="KEGG" id="glt:GlitD10_2409"/>
<reference evidence="1 2" key="1">
    <citation type="submission" date="2016-10" db="EMBL/GenBank/DDBJ databases">
        <title>Description of Gloeomargarita lithophora gen. nov., sp. nov., a thylakoid-bearing basal-branching cyanobacterium with intracellular carbonates, and proposal for Gloeomargaritales ord. nov.</title>
        <authorList>
            <person name="Moreira D."/>
            <person name="Tavera R."/>
            <person name="Benzerara K."/>
            <person name="Skouri-Panet F."/>
            <person name="Couradeau E."/>
            <person name="Gerard E."/>
            <person name="Loussert C."/>
            <person name="Novelo E."/>
            <person name="Zivanovic Y."/>
            <person name="Lopez-Garcia P."/>
        </authorList>
    </citation>
    <scope>NUCLEOTIDE SEQUENCE [LARGE SCALE GENOMIC DNA]</scope>
    <source>
        <strain evidence="1 2">D10</strain>
    </source>
</reference>
<evidence type="ECO:0000313" key="2">
    <source>
        <dbReference type="Proteomes" id="UP000180235"/>
    </source>
</evidence>
<evidence type="ECO:0008006" key="3">
    <source>
        <dbReference type="Google" id="ProtNLM"/>
    </source>
</evidence>
<sequence length="147" mass="16402">MDVAFPELTDYTNPMDDVETVISSLAEPDSAQVSHLDQGYLWRFRYGTAEIYVQMTGVSPDDTFTVWSSVLKLPVQGQTELYQQLLELNWATTMEARFAILNQEVVVVGTRSLLGLDPFEIARMITIAASLADLYDGELQMKFPAAG</sequence>